<keyword evidence="3" id="KW-1185">Reference proteome</keyword>
<gene>
    <name evidence="2" type="ORF">Pmani_036195</name>
</gene>
<comment type="caution">
    <text evidence="2">The sequence shown here is derived from an EMBL/GenBank/DDBJ whole genome shotgun (WGS) entry which is preliminary data.</text>
</comment>
<evidence type="ECO:0000256" key="1">
    <source>
        <dbReference type="SAM" id="MobiDB-lite"/>
    </source>
</evidence>
<proteinExistence type="predicted"/>
<dbReference type="AlphaFoldDB" id="A0AAE1NLH4"/>
<evidence type="ECO:0000313" key="3">
    <source>
        <dbReference type="Proteomes" id="UP001292094"/>
    </source>
</evidence>
<protein>
    <submittedName>
        <fullName evidence="2">Uncharacterized protein</fullName>
    </submittedName>
</protein>
<accession>A0AAE1NLH4</accession>
<feature type="region of interest" description="Disordered" evidence="1">
    <location>
        <begin position="1"/>
        <end position="49"/>
    </location>
</feature>
<organism evidence="2 3">
    <name type="scientific">Petrolisthes manimaculis</name>
    <dbReference type="NCBI Taxonomy" id="1843537"/>
    <lineage>
        <taxon>Eukaryota</taxon>
        <taxon>Metazoa</taxon>
        <taxon>Ecdysozoa</taxon>
        <taxon>Arthropoda</taxon>
        <taxon>Crustacea</taxon>
        <taxon>Multicrustacea</taxon>
        <taxon>Malacostraca</taxon>
        <taxon>Eumalacostraca</taxon>
        <taxon>Eucarida</taxon>
        <taxon>Decapoda</taxon>
        <taxon>Pleocyemata</taxon>
        <taxon>Anomura</taxon>
        <taxon>Galatheoidea</taxon>
        <taxon>Porcellanidae</taxon>
        <taxon>Petrolisthes</taxon>
    </lineage>
</organism>
<reference evidence="2" key="1">
    <citation type="submission" date="2023-11" db="EMBL/GenBank/DDBJ databases">
        <title>Genome assemblies of two species of porcelain crab, Petrolisthes cinctipes and Petrolisthes manimaculis (Anomura: Porcellanidae).</title>
        <authorList>
            <person name="Angst P."/>
        </authorList>
    </citation>
    <scope>NUCLEOTIDE SEQUENCE</scope>
    <source>
        <strain evidence="2">PB745_02</strain>
        <tissue evidence="2">Gill</tissue>
    </source>
</reference>
<dbReference type="EMBL" id="JAWZYT010005321">
    <property type="protein sequence ID" value="KAK4290941.1"/>
    <property type="molecule type" value="Genomic_DNA"/>
</dbReference>
<sequence>MHHTKIDDCCNKAPKSNNKRTSKMSKATRPPRQALMHVTRTSKSVSGGGACKPCEWRKGWKLISTRG</sequence>
<feature type="compositionally biased region" description="Basic and acidic residues" evidence="1">
    <location>
        <begin position="1"/>
        <end position="10"/>
    </location>
</feature>
<dbReference type="Proteomes" id="UP001292094">
    <property type="component" value="Unassembled WGS sequence"/>
</dbReference>
<evidence type="ECO:0000313" key="2">
    <source>
        <dbReference type="EMBL" id="KAK4290941.1"/>
    </source>
</evidence>
<name>A0AAE1NLH4_9EUCA</name>